<reference evidence="6 7" key="1">
    <citation type="journal article" date="2016" name="Nat. Commun.">
        <title>Thousands of microbial genomes shed light on interconnected biogeochemical processes in an aquifer system.</title>
        <authorList>
            <person name="Anantharaman K."/>
            <person name="Brown C.T."/>
            <person name="Hug L.A."/>
            <person name="Sharon I."/>
            <person name="Castelle C.J."/>
            <person name="Probst A.J."/>
            <person name="Thomas B.C."/>
            <person name="Singh A."/>
            <person name="Wilkins M.J."/>
            <person name="Karaoz U."/>
            <person name="Brodie E.L."/>
            <person name="Williams K.H."/>
            <person name="Hubbard S.S."/>
            <person name="Banfield J.F."/>
        </authorList>
    </citation>
    <scope>NUCLEOTIDE SEQUENCE [LARGE SCALE GENOMIC DNA]</scope>
    <source>
        <strain evidence="7">RIFCSPHIGHO2_01_FULL_58_15</strain>
    </source>
</reference>
<dbReference type="SUPFAM" id="SSF52922">
    <property type="entry name" value="TK C-terminal domain-like"/>
    <property type="match status" value="1"/>
</dbReference>
<accession>A0A1G2PJ48</accession>
<comment type="caution">
    <text evidence="6">The sequence shown here is derived from an EMBL/GenBank/DDBJ whole genome shotgun (WGS) entry which is preliminary data.</text>
</comment>
<dbReference type="Proteomes" id="UP000178690">
    <property type="component" value="Unassembled WGS sequence"/>
</dbReference>
<dbReference type="InterPro" id="IPR020826">
    <property type="entry name" value="Transketolase_BS"/>
</dbReference>
<evidence type="ECO:0000259" key="5">
    <source>
        <dbReference type="SMART" id="SM00861"/>
    </source>
</evidence>
<protein>
    <submittedName>
        <fullName evidence="6">Transketolase</fullName>
    </submittedName>
</protein>
<feature type="domain" description="Transketolase-like pyrimidine-binding" evidence="5">
    <location>
        <begin position="23"/>
        <end position="188"/>
    </location>
</feature>
<dbReference type="FunFam" id="3.40.50.970:FF:000129">
    <property type="entry name" value="Transketolase"/>
    <property type="match status" value="1"/>
</dbReference>
<dbReference type="EMBL" id="MHST01000022">
    <property type="protein sequence ID" value="OHA48293.1"/>
    <property type="molecule type" value="Genomic_DNA"/>
</dbReference>
<organism evidence="6 7">
    <name type="scientific">Terrybacteria sp. (strain RIFCSPHIGHO2_01_FULL_58_15)</name>
    <dbReference type="NCBI Taxonomy" id="1802363"/>
    <lineage>
        <taxon>Bacteria</taxon>
        <taxon>Candidatus Terryibacteriota</taxon>
    </lineage>
</organism>
<dbReference type="InterPro" id="IPR029061">
    <property type="entry name" value="THDP-binding"/>
</dbReference>
<comment type="similarity">
    <text evidence="2">Belongs to the transketolase family.</text>
</comment>
<dbReference type="GO" id="GO:0016740">
    <property type="term" value="F:transferase activity"/>
    <property type="evidence" value="ECO:0007669"/>
    <property type="project" value="UniProtKB-KW"/>
</dbReference>
<comment type="cofactor">
    <cofactor evidence="1">
        <name>thiamine diphosphate</name>
        <dbReference type="ChEBI" id="CHEBI:58937"/>
    </cofactor>
</comment>
<proteinExistence type="inferred from homology"/>
<dbReference type="STRING" id="1802363.A2682_01730"/>
<dbReference type="PANTHER" id="PTHR43825:SF1">
    <property type="entry name" value="TRANSKETOLASE-LIKE PYRIMIDINE-BINDING DOMAIN-CONTAINING PROTEIN"/>
    <property type="match status" value="1"/>
</dbReference>
<evidence type="ECO:0000256" key="4">
    <source>
        <dbReference type="ARBA" id="ARBA00023052"/>
    </source>
</evidence>
<dbReference type="Pfam" id="PF02780">
    <property type="entry name" value="Transketolase_C"/>
    <property type="match status" value="1"/>
</dbReference>
<sequence>MAKILSGLLANDTLYDREKVERVPTRNGYGEGLLELGKRRAEVVVLCADLTESTRVEAFTKAFPERFIEMGVAEQNMASVASGLAAVGKIPFIASYAVFSPGRNWEQIRTTICYNEQPVKIGGAHTGVSVGPDGATHQALEDIAIMRTLPHMIVVVPGDVHEARKATIAAVDIPGPVYLRFAREKTPVFTVPDAPFAIGKASVLRDGDDVALIACGPLVYEALLAAHALEREGIAARVINNATVKPMDTETIIAAAQECGAVVTAEEHQIAGGMGSAVAEVLAKERPVPMEFIGMQDRFGESGSPDTLMDEFGLRAQDVVAAAKRAIARKKAGL</sequence>
<dbReference type="PANTHER" id="PTHR43825">
    <property type="entry name" value="PYRUVATE DEHYDROGENASE E1 COMPONENT"/>
    <property type="match status" value="1"/>
</dbReference>
<dbReference type="SMART" id="SM00861">
    <property type="entry name" value="Transket_pyr"/>
    <property type="match status" value="1"/>
</dbReference>
<dbReference type="CDD" id="cd07033">
    <property type="entry name" value="TPP_PYR_DXS_TK_like"/>
    <property type="match status" value="1"/>
</dbReference>
<name>A0A1G2PJ48_TERXR</name>
<dbReference type="Gene3D" id="3.40.50.920">
    <property type="match status" value="1"/>
</dbReference>
<keyword evidence="3" id="KW-0808">Transferase</keyword>
<keyword evidence="4" id="KW-0786">Thiamine pyrophosphate</keyword>
<dbReference type="Gene3D" id="3.40.50.970">
    <property type="match status" value="1"/>
</dbReference>
<evidence type="ECO:0000256" key="3">
    <source>
        <dbReference type="ARBA" id="ARBA00022679"/>
    </source>
</evidence>
<dbReference type="PROSITE" id="PS00802">
    <property type="entry name" value="TRANSKETOLASE_2"/>
    <property type="match status" value="1"/>
</dbReference>
<dbReference type="Pfam" id="PF02779">
    <property type="entry name" value="Transket_pyr"/>
    <property type="match status" value="1"/>
</dbReference>
<dbReference type="InterPro" id="IPR005475">
    <property type="entry name" value="Transketolase-like_Pyr-bd"/>
</dbReference>
<dbReference type="InterPro" id="IPR009014">
    <property type="entry name" value="Transketo_C/PFOR_II"/>
</dbReference>
<gene>
    <name evidence="6" type="ORF">A2682_01730</name>
</gene>
<evidence type="ECO:0000313" key="7">
    <source>
        <dbReference type="Proteomes" id="UP000178690"/>
    </source>
</evidence>
<dbReference type="SUPFAM" id="SSF52518">
    <property type="entry name" value="Thiamin diphosphate-binding fold (THDP-binding)"/>
    <property type="match status" value="1"/>
</dbReference>
<dbReference type="InterPro" id="IPR033248">
    <property type="entry name" value="Transketolase_C"/>
</dbReference>
<evidence type="ECO:0000313" key="6">
    <source>
        <dbReference type="EMBL" id="OHA48293.1"/>
    </source>
</evidence>
<evidence type="ECO:0000256" key="2">
    <source>
        <dbReference type="ARBA" id="ARBA00007131"/>
    </source>
</evidence>
<evidence type="ECO:0000256" key="1">
    <source>
        <dbReference type="ARBA" id="ARBA00001964"/>
    </source>
</evidence>
<dbReference type="AlphaFoldDB" id="A0A1G2PJ48"/>
<dbReference type="InterPro" id="IPR051157">
    <property type="entry name" value="PDH/Transketolase"/>
</dbReference>